<evidence type="ECO:0000256" key="10">
    <source>
        <dbReference type="ARBA" id="ARBA00076024"/>
    </source>
</evidence>
<dbReference type="GO" id="GO:0000139">
    <property type="term" value="C:Golgi membrane"/>
    <property type="evidence" value="ECO:0007669"/>
    <property type="project" value="UniProtKB-SubCell"/>
</dbReference>
<feature type="non-terminal residue" evidence="12">
    <location>
        <position position="331"/>
    </location>
</feature>
<evidence type="ECO:0000256" key="1">
    <source>
        <dbReference type="ARBA" id="ARBA00004653"/>
    </source>
</evidence>
<keyword evidence="8" id="KW-0961">Cell wall biogenesis/degradation</keyword>
<dbReference type="EMBL" id="CAJOBA010054746">
    <property type="protein sequence ID" value="CAF4277335.1"/>
    <property type="molecule type" value="Genomic_DNA"/>
</dbReference>
<dbReference type="PANTHER" id="PTHR32044:SF80">
    <property type="entry name" value="XYLOGLUCAN GLYCOSYLTRANSFERASE 2-RELATED"/>
    <property type="match status" value="1"/>
</dbReference>
<dbReference type="AlphaFoldDB" id="A0A8S2FJC5"/>
<comment type="caution">
    <text evidence="12">The sequence shown here is derived from an EMBL/GenBank/DDBJ whole genome shotgun (WGS) entry which is preliminary data.</text>
</comment>
<keyword evidence="6" id="KW-0333">Golgi apparatus</keyword>
<gene>
    <name evidence="12" type="ORF">OVA965_LOCUS36356</name>
    <name evidence="13" type="ORF">TMI583_LOCUS37361</name>
</gene>
<evidence type="ECO:0000313" key="13">
    <source>
        <dbReference type="EMBL" id="CAF4277335.1"/>
    </source>
</evidence>
<evidence type="ECO:0000256" key="6">
    <source>
        <dbReference type="ARBA" id="ARBA00023034"/>
    </source>
</evidence>
<dbReference type="PANTHER" id="PTHR32044">
    <property type="entry name" value="GLUCOMANNAN 4-BETA-MANNOSYLTRANSFERASE 9"/>
    <property type="match status" value="1"/>
</dbReference>
<evidence type="ECO:0000313" key="14">
    <source>
        <dbReference type="Proteomes" id="UP000677228"/>
    </source>
</evidence>
<evidence type="ECO:0000256" key="7">
    <source>
        <dbReference type="ARBA" id="ARBA00023136"/>
    </source>
</evidence>
<dbReference type="Pfam" id="PF13632">
    <property type="entry name" value="Glyco_trans_2_3"/>
    <property type="match status" value="1"/>
</dbReference>
<keyword evidence="2" id="KW-0328">Glycosyltransferase</keyword>
<evidence type="ECO:0000256" key="8">
    <source>
        <dbReference type="ARBA" id="ARBA00023316"/>
    </source>
</evidence>
<name>A0A8S2FJC5_9BILA</name>
<keyword evidence="5" id="KW-1133">Transmembrane helix</keyword>
<accession>A0A8S2FJC5</accession>
<comment type="subcellular location">
    <subcellularLocation>
        <location evidence="1">Golgi apparatus membrane</location>
        <topology evidence="1">Multi-pass membrane protein</topology>
    </subcellularLocation>
</comment>
<organism evidence="12 14">
    <name type="scientific">Didymodactylos carnosus</name>
    <dbReference type="NCBI Taxonomy" id="1234261"/>
    <lineage>
        <taxon>Eukaryota</taxon>
        <taxon>Metazoa</taxon>
        <taxon>Spiralia</taxon>
        <taxon>Gnathifera</taxon>
        <taxon>Rotifera</taxon>
        <taxon>Eurotatoria</taxon>
        <taxon>Bdelloidea</taxon>
        <taxon>Philodinida</taxon>
        <taxon>Philodinidae</taxon>
        <taxon>Didymodactylos</taxon>
    </lineage>
</organism>
<feature type="domain" description="Glycosyltransferase 2-like" evidence="11">
    <location>
        <begin position="178"/>
        <end position="320"/>
    </location>
</feature>
<dbReference type="GO" id="GO:0071555">
    <property type="term" value="P:cell wall organization"/>
    <property type="evidence" value="ECO:0007669"/>
    <property type="project" value="UniProtKB-KW"/>
</dbReference>
<evidence type="ECO:0000256" key="4">
    <source>
        <dbReference type="ARBA" id="ARBA00022692"/>
    </source>
</evidence>
<dbReference type="Gene3D" id="3.90.550.10">
    <property type="entry name" value="Spore Coat Polysaccharide Biosynthesis Protein SpsA, Chain A"/>
    <property type="match status" value="1"/>
</dbReference>
<dbReference type="GO" id="GO:0016757">
    <property type="term" value="F:glycosyltransferase activity"/>
    <property type="evidence" value="ECO:0007669"/>
    <property type="project" value="UniProtKB-KW"/>
</dbReference>
<sequence length="331" mass="38443">MEDFEHSTCRNNYCNISSQTVSVEIQKVSHIQKHDWLIYILQKLFWITTGFQSLIALDRLLHLSLRLFGPKYNPPSMNPKLMANNYPLVTVHLPMYNETAFCQSIIDCVCNLDYPKNRLYVRVLDDSTDKRTIDLVNKSVKLWRRRGIQIDIQRRILRHGFKAGSLNEAMLYTRGAEYVAIFDVDFLPEADFLLRTIPSLIANPDAAFVQTRWTFTNEKESFLTRMQEISLNYHHKCEQEARCRASFFMNFNGTGGVWRISAIEQSGGWNTDTLVEDLDLSLRAYLNGWISIYLSDVECQNELPPTFAAYLSQQHRWTTGPVQVLRKLIGQ</sequence>
<keyword evidence="4" id="KW-0812">Transmembrane</keyword>
<dbReference type="EMBL" id="CAJNOK010032798">
    <property type="protein sequence ID" value="CAF1487801.1"/>
    <property type="molecule type" value="Genomic_DNA"/>
</dbReference>
<evidence type="ECO:0000313" key="12">
    <source>
        <dbReference type="EMBL" id="CAF1487801.1"/>
    </source>
</evidence>
<evidence type="ECO:0000256" key="5">
    <source>
        <dbReference type="ARBA" id="ARBA00022989"/>
    </source>
</evidence>
<dbReference type="InterPro" id="IPR001173">
    <property type="entry name" value="Glyco_trans_2-like"/>
</dbReference>
<comment type="function">
    <text evidence="9">Probable mannan synthase which consists of a 4-beta-mannosyltransferase activity on mannan using GDP-mannose. The beta-1,4-mannan product is the backbone for galactomannan synthesis by galactomannan galactosyltransferase. Galactomannan is a noncellulosic polysaccharides of plant cell wall.</text>
</comment>
<dbReference type="Proteomes" id="UP000682733">
    <property type="component" value="Unassembled WGS sequence"/>
</dbReference>
<dbReference type="InterPro" id="IPR029044">
    <property type="entry name" value="Nucleotide-diphossugar_trans"/>
</dbReference>
<keyword evidence="3" id="KW-0808">Transferase</keyword>
<reference evidence="12" key="1">
    <citation type="submission" date="2021-02" db="EMBL/GenBank/DDBJ databases">
        <authorList>
            <person name="Nowell W R."/>
        </authorList>
    </citation>
    <scope>NUCLEOTIDE SEQUENCE</scope>
</reference>
<evidence type="ECO:0000256" key="2">
    <source>
        <dbReference type="ARBA" id="ARBA00022676"/>
    </source>
</evidence>
<evidence type="ECO:0000256" key="3">
    <source>
        <dbReference type="ARBA" id="ARBA00022679"/>
    </source>
</evidence>
<dbReference type="FunFam" id="3.90.550.10:FF:000057">
    <property type="entry name" value="Glycosyltransferase-like protein, family 2"/>
    <property type="match status" value="1"/>
</dbReference>
<evidence type="ECO:0000259" key="11">
    <source>
        <dbReference type="Pfam" id="PF13632"/>
    </source>
</evidence>
<keyword evidence="7" id="KW-0472">Membrane</keyword>
<dbReference type="Proteomes" id="UP000677228">
    <property type="component" value="Unassembled WGS sequence"/>
</dbReference>
<evidence type="ECO:0000256" key="9">
    <source>
        <dbReference type="ARBA" id="ARBA00056537"/>
    </source>
</evidence>
<protein>
    <recommendedName>
        <fullName evidence="10">Glucomannan synthase</fullName>
    </recommendedName>
</protein>
<dbReference type="SUPFAM" id="SSF53448">
    <property type="entry name" value="Nucleotide-diphospho-sugar transferases"/>
    <property type="match status" value="1"/>
</dbReference>
<proteinExistence type="predicted"/>